<reference evidence="3 4" key="1">
    <citation type="submission" date="2018-07" db="EMBL/GenBank/DDBJ databases">
        <title>Lottiidibacillus patelloidae gen. nov., sp. nov., isolated from the intestinal tract of a marine limpet and the reclassification of B. taeanensis BH030017T, B. algicola KMM 3737T and B. hwajinpoensis SW-72T as genus Lottiidibacillus.</title>
        <authorList>
            <person name="Liu R."/>
            <person name="Huang Z."/>
        </authorList>
    </citation>
    <scope>NUCLEOTIDE SEQUENCE [LARGE SCALE GENOMIC DNA]</scope>
    <source>
        <strain evidence="3 4">BH030017</strain>
    </source>
</reference>
<dbReference type="PROSITE" id="PS51085">
    <property type="entry name" value="2FE2S_FER_2"/>
    <property type="match status" value="1"/>
</dbReference>
<dbReference type="GO" id="GO:0016491">
    <property type="term" value="F:oxidoreductase activity"/>
    <property type="evidence" value="ECO:0007669"/>
    <property type="project" value="UniProtKB-KW"/>
</dbReference>
<dbReference type="RefSeq" id="WP_113807122.1">
    <property type="nucleotide sequence ID" value="NZ_QOCW01000019.1"/>
</dbReference>
<evidence type="ECO:0000313" key="3">
    <source>
        <dbReference type="EMBL" id="RBW68524.1"/>
    </source>
</evidence>
<dbReference type="Gene3D" id="3.10.20.440">
    <property type="entry name" value="2Fe-2S iron-sulphur cluster binding domain, sarcosine oxidase, alpha subunit, N-terminal domain"/>
    <property type="match status" value="1"/>
</dbReference>
<dbReference type="GO" id="GO:0051536">
    <property type="term" value="F:iron-sulfur cluster binding"/>
    <property type="evidence" value="ECO:0007669"/>
    <property type="project" value="InterPro"/>
</dbReference>
<dbReference type="InterPro" id="IPR001041">
    <property type="entry name" value="2Fe-2S_ferredoxin-type"/>
</dbReference>
<gene>
    <name evidence="3" type="ORF">DS031_16250</name>
</gene>
<dbReference type="SUPFAM" id="SSF54292">
    <property type="entry name" value="2Fe-2S ferredoxin-like"/>
    <property type="match status" value="1"/>
</dbReference>
<dbReference type="AlphaFoldDB" id="A0A366XWK5"/>
<dbReference type="Pfam" id="PF13510">
    <property type="entry name" value="Fer2_4"/>
    <property type="match status" value="1"/>
</dbReference>
<evidence type="ECO:0000256" key="1">
    <source>
        <dbReference type="ARBA" id="ARBA00023002"/>
    </source>
</evidence>
<protein>
    <submittedName>
        <fullName evidence="3">(2Fe-2S)-binding protein</fullName>
    </submittedName>
</protein>
<organism evidence="3 4">
    <name type="scientific">Bacillus taeanensis</name>
    <dbReference type="NCBI Taxonomy" id="273032"/>
    <lineage>
        <taxon>Bacteria</taxon>
        <taxon>Bacillati</taxon>
        <taxon>Bacillota</taxon>
        <taxon>Bacilli</taxon>
        <taxon>Bacillales</taxon>
        <taxon>Bacillaceae</taxon>
        <taxon>Bacillus</taxon>
    </lineage>
</organism>
<dbReference type="Proteomes" id="UP000253314">
    <property type="component" value="Unassembled WGS sequence"/>
</dbReference>
<proteinExistence type="predicted"/>
<dbReference type="InterPro" id="IPR042204">
    <property type="entry name" value="2Fe-2S-bd_N"/>
</dbReference>
<evidence type="ECO:0000313" key="4">
    <source>
        <dbReference type="Proteomes" id="UP000253314"/>
    </source>
</evidence>
<name>A0A366XWK5_9BACI</name>
<dbReference type="OrthoDB" id="573392at2"/>
<dbReference type="EMBL" id="QOCW01000019">
    <property type="protein sequence ID" value="RBW68524.1"/>
    <property type="molecule type" value="Genomic_DNA"/>
</dbReference>
<accession>A0A366XWK5</accession>
<keyword evidence="4" id="KW-1185">Reference proteome</keyword>
<feature type="domain" description="2Fe-2S ferredoxin-type" evidence="2">
    <location>
        <begin position="19"/>
        <end position="101"/>
    </location>
</feature>
<keyword evidence="1" id="KW-0560">Oxidoreductase</keyword>
<comment type="caution">
    <text evidence="3">The sequence shown here is derived from an EMBL/GenBank/DDBJ whole genome shotgun (WGS) entry which is preliminary data.</text>
</comment>
<dbReference type="InterPro" id="IPR036010">
    <property type="entry name" value="2Fe-2S_ferredoxin-like_sf"/>
</dbReference>
<evidence type="ECO:0000259" key="2">
    <source>
        <dbReference type="PROSITE" id="PS51085"/>
    </source>
</evidence>
<sequence length="111" mass="12391">MNSMRVNHHPVLGDLKEQKKVTIYFDDKQYAAYKGDTIASALLACGVRTLRHHEDKETPRGIYCNIGHCFECRVTVNGKNTVRACLTPVENNMRVESGRSLAETALQGGKL</sequence>